<dbReference type="EMBL" id="CP002038">
    <property type="protein sequence ID" value="ADM97628.1"/>
    <property type="molecule type" value="Genomic_DNA"/>
</dbReference>
<sequence length="94" mass="8974">MVMMKKTLAILVLALAVPVGALAAGPSAVNGPSTFKTGGTVAGASAFSAANGRGAGHGYDGGFGRPVMAGVLSATTNTNSSTATSTSTVTTTRG</sequence>
<keyword evidence="4" id="KW-1185">Reference proteome</keyword>
<dbReference type="Proteomes" id="UP000006859">
    <property type="component" value="Chromosome"/>
</dbReference>
<evidence type="ECO:0000256" key="2">
    <source>
        <dbReference type="SAM" id="SignalP"/>
    </source>
</evidence>
<dbReference type="KEGG" id="ddd:Dda3937_03272"/>
<organism evidence="3 4">
    <name type="scientific">Dickeya dadantii (strain 3937)</name>
    <name type="common">Erwinia chrysanthemi (strain 3937)</name>
    <dbReference type="NCBI Taxonomy" id="198628"/>
    <lineage>
        <taxon>Bacteria</taxon>
        <taxon>Pseudomonadati</taxon>
        <taxon>Pseudomonadota</taxon>
        <taxon>Gammaproteobacteria</taxon>
        <taxon>Enterobacterales</taxon>
        <taxon>Pectobacteriaceae</taxon>
        <taxon>Dickeya</taxon>
    </lineage>
</organism>
<accession>E0SFV5</accession>
<dbReference type="STRING" id="198628.Dda3937_03272"/>
<feature type="chain" id="PRO_5003140306" evidence="2">
    <location>
        <begin position="24"/>
        <end position="94"/>
    </location>
</feature>
<keyword evidence="2" id="KW-0732">Signal</keyword>
<dbReference type="eggNOG" id="ENOG5031DVK">
    <property type="taxonomic scope" value="Bacteria"/>
</dbReference>
<gene>
    <name evidence="3" type="ordered locus">Dda3937_03272</name>
</gene>
<evidence type="ECO:0000313" key="4">
    <source>
        <dbReference type="Proteomes" id="UP000006859"/>
    </source>
</evidence>
<reference evidence="3 4" key="1">
    <citation type="journal article" date="2011" name="J. Bacteriol.">
        <title>Genome sequence of the plant-pathogenic bacterium Dickeya dadantii 3937.</title>
        <authorList>
            <person name="Glasner J.D."/>
            <person name="Yang C.H."/>
            <person name="Reverchon S."/>
            <person name="Hugouvieux-Cotte-Pattat N."/>
            <person name="Condemine G."/>
            <person name="Bohin J.P."/>
            <person name="Van Gijsegem F."/>
            <person name="Yang S."/>
            <person name="Franza T."/>
            <person name="Expert D."/>
            <person name="Plunkett G. III"/>
            <person name="San Francisco M.J."/>
            <person name="Charkowski A.O."/>
            <person name="Py B."/>
            <person name="Bell K."/>
            <person name="Rauscher L."/>
            <person name="Rodriguez-Palenzuela P."/>
            <person name="Toussaint A."/>
            <person name="Holeva M.C."/>
            <person name="He S.Y."/>
            <person name="Douet V."/>
            <person name="Boccara M."/>
            <person name="Blanco C."/>
            <person name="Toth I."/>
            <person name="Anderson B.D."/>
            <person name="Biehl B.S."/>
            <person name="Mau B."/>
            <person name="Flynn S.M."/>
            <person name="Barras F."/>
            <person name="Lindeberg M."/>
            <person name="Birch P.R."/>
            <person name="Tsuyumu S."/>
            <person name="Shi X."/>
            <person name="Hibbing M."/>
            <person name="Yap M.N."/>
            <person name="Carpentier M."/>
            <person name="Dassa E."/>
            <person name="Umehara M."/>
            <person name="Kim J.F."/>
            <person name="Rusch M."/>
            <person name="Soni P."/>
            <person name="Mayhew G.F."/>
            <person name="Fouts D.E."/>
            <person name="Gill S.R."/>
            <person name="Blattner F.R."/>
            <person name="Keen N.T."/>
            <person name="Perna N.T."/>
        </authorList>
    </citation>
    <scope>NUCLEOTIDE SEQUENCE [LARGE SCALE GENOMIC DNA]</scope>
    <source>
        <strain evidence="3 4">3937</strain>
    </source>
</reference>
<name>E0SFV5_DICD3</name>
<evidence type="ECO:0000313" key="3">
    <source>
        <dbReference type="EMBL" id="ADM97628.1"/>
    </source>
</evidence>
<protein>
    <submittedName>
        <fullName evidence="3">Uncharacterized protein</fullName>
    </submittedName>
</protein>
<feature type="signal peptide" evidence="2">
    <location>
        <begin position="1"/>
        <end position="23"/>
    </location>
</feature>
<proteinExistence type="predicted"/>
<dbReference type="HOGENOM" id="CLU_183620_0_0_6"/>
<dbReference type="AlphaFoldDB" id="E0SFV5"/>
<evidence type="ECO:0000256" key="1">
    <source>
        <dbReference type="SAM" id="MobiDB-lite"/>
    </source>
</evidence>
<feature type="region of interest" description="Disordered" evidence="1">
    <location>
        <begin position="74"/>
        <end position="94"/>
    </location>
</feature>